<dbReference type="PROSITE" id="PS50893">
    <property type="entry name" value="ABC_TRANSPORTER_2"/>
    <property type="match status" value="1"/>
</dbReference>
<keyword evidence="6" id="KW-1185">Reference proteome</keyword>
<comment type="caution">
    <text evidence="5">The sequence shown here is derived from an EMBL/GenBank/DDBJ whole genome shotgun (WGS) entry which is preliminary data.</text>
</comment>
<dbReference type="PATRIC" id="fig|1395513.3.peg.2110"/>
<dbReference type="eggNOG" id="COG1131">
    <property type="taxonomic scope" value="Bacteria"/>
</dbReference>
<evidence type="ECO:0000313" key="6">
    <source>
        <dbReference type="Proteomes" id="UP000018296"/>
    </source>
</evidence>
<dbReference type="InterPro" id="IPR027417">
    <property type="entry name" value="P-loop_NTPase"/>
</dbReference>
<dbReference type="RefSeq" id="WP_023510341.1">
    <property type="nucleotide sequence ID" value="NZ_AWTC01000009.1"/>
</dbReference>
<keyword evidence="2" id="KW-0547">Nucleotide-binding</keyword>
<dbReference type="Pfam" id="PF00005">
    <property type="entry name" value="ABC_tran"/>
    <property type="match status" value="1"/>
</dbReference>
<evidence type="ECO:0000256" key="1">
    <source>
        <dbReference type="ARBA" id="ARBA00022448"/>
    </source>
</evidence>
<evidence type="ECO:0000313" key="5">
    <source>
        <dbReference type="EMBL" id="EST11677.1"/>
    </source>
</evidence>
<evidence type="ECO:0000256" key="2">
    <source>
        <dbReference type="ARBA" id="ARBA00022741"/>
    </source>
</evidence>
<gene>
    <name evidence="5" type="ORF">P343_10455</name>
</gene>
<dbReference type="AlphaFoldDB" id="V6IWP1"/>
<dbReference type="InterPro" id="IPR003439">
    <property type="entry name" value="ABC_transporter-like_ATP-bd"/>
</dbReference>
<dbReference type="InterPro" id="IPR050763">
    <property type="entry name" value="ABC_transporter_ATP-binding"/>
</dbReference>
<keyword evidence="1" id="KW-0813">Transport</keyword>
<evidence type="ECO:0000256" key="3">
    <source>
        <dbReference type="ARBA" id="ARBA00022840"/>
    </source>
</evidence>
<proteinExistence type="predicted"/>
<dbReference type="PROSITE" id="PS00211">
    <property type="entry name" value="ABC_TRANSPORTER_1"/>
    <property type="match status" value="1"/>
</dbReference>
<dbReference type="Gene3D" id="3.40.50.300">
    <property type="entry name" value="P-loop containing nucleotide triphosphate hydrolases"/>
    <property type="match status" value="1"/>
</dbReference>
<accession>V6IWP1</accession>
<dbReference type="InterPro" id="IPR017871">
    <property type="entry name" value="ABC_transporter-like_CS"/>
</dbReference>
<evidence type="ECO:0000259" key="4">
    <source>
        <dbReference type="PROSITE" id="PS50893"/>
    </source>
</evidence>
<dbReference type="STRING" id="1395513.P343_10455"/>
<feature type="domain" description="ABC transporter" evidence="4">
    <location>
        <begin position="2"/>
        <end position="247"/>
    </location>
</feature>
<organism evidence="5 6">
    <name type="scientific">Sporolactobacillus laevolacticus DSM 442</name>
    <dbReference type="NCBI Taxonomy" id="1395513"/>
    <lineage>
        <taxon>Bacteria</taxon>
        <taxon>Bacillati</taxon>
        <taxon>Bacillota</taxon>
        <taxon>Bacilli</taxon>
        <taxon>Bacillales</taxon>
        <taxon>Sporolactobacillaceae</taxon>
        <taxon>Sporolactobacillus</taxon>
    </lineage>
</organism>
<dbReference type="SUPFAM" id="SSF52540">
    <property type="entry name" value="P-loop containing nucleoside triphosphate hydrolases"/>
    <property type="match status" value="1"/>
</dbReference>
<keyword evidence="3" id="KW-0067">ATP-binding</keyword>
<sequence>MLEAKKLVKYYTMKEKSGWFARKKQQIKAVNGLDLTIKRGEIVGLLGVNGAGKTTTIKMLSTLLAPTSGTLSIDGIDALQQPEAIKRRINMIAGGERMLYWRLSARENLMYFGRLYGLRGSALKNQCDELIKKVGLAESADRPVERYSKGMKQRLQIARGLINDPDYLFLDEPTLGLDAPVARQLRGMVKDLAKKKNKGILLTSHYLEEVEELCDHVYIIEKGHLLLHDTPTRIIQTIVKDRILLVVMDRLTQEDWTWLRQELDNRGIHTQKNETDEGTQLDMTAPFDLTAQFIALTHQRNFHLLRLESKKPNLEDAIIRLAEERELL</sequence>
<dbReference type="GO" id="GO:0005524">
    <property type="term" value="F:ATP binding"/>
    <property type="evidence" value="ECO:0007669"/>
    <property type="project" value="UniProtKB-KW"/>
</dbReference>
<dbReference type="InterPro" id="IPR003593">
    <property type="entry name" value="AAA+_ATPase"/>
</dbReference>
<dbReference type="OrthoDB" id="9804819at2"/>
<dbReference type="Proteomes" id="UP000018296">
    <property type="component" value="Unassembled WGS sequence"/>
</dbReference>
<dbReference type="PANTHER" id="PTHR42711:SF18">
    <property type="entry name" value="ABC TRANSPORTER, ATP-BINDING PROTEIN"/>
    <property type="match status" value="1"/>
</dbReference>
<name>V6IWP1_9BACL</name>
<dbReference type="SMART" id="SM00382">
    <property type="entry name" value="AAA"/>
    <property type="match status" value="1"/>
</dbReference>
<dbReference type="PANTHER" id="PTHR42711">
    <property type="entry name" value="ABC TRANSPORTER ATP-BINDING PROTEIN"/>
    <property type="match status" value="1"/>
</dbReference>
<dbReference type="GO" id="GO:0016887">
    <property type="term" value="F:ATP hydrolysis activity"/>
    <property type="evidence" value="ECO:0007669"/>
    <property type="project" value="InterPro"/>
</dbReference>
<reference evidence="5 6" key="1">
    <citation type="journal article" date="2013" name="Genome Announc.">
        <title>Genome Sequence of Sporolactobacillus laevolacticus DSM442, an Efficient Polymer-Grade D-Lactate Producer from Agricultural Waste Cottonseed as a Nitrogen Source.</title>
        <authorList>
            <person name="Wang H."/>
            <person name="Wang L."/>
            <person name="Ju J."/>
            <person name="Yu B."/>
            <person name="Ma Y."/>
        </authorList>
    </citation>
    <scope>NUCLEOTIDE SEQUENCE [LARGE SCALE GENOMIC DNA]</scope>
    <source>
        <strain evidence="5 6">DSM 442</strain>
    </source>
</reference>
<protein>
    <submittedName>
        <fullName evidence="5">ABC transporter</fullName>
    </submittedName>
</protein>
<dbReference type="EMBL" id="AWTC01000009">
    <property type="protein sequence ID" value="EST11677.1"/>
    <property type="molecule type" value="Genomic_DNA"/>
</dbReference>